<gene>
    <name evidence="7" type="ORF">DY023_09920</name>
</gene>
<sequence>MRAGVALGVESVPDGLAAGVLAGVSPLYGLYGYMLGTLGGALTTGSVFMTVQATGAMAVIISDVPEVRGDDGAGAMAMLTLIAGVVMLGLGIARLGSLVRFIPTAVLIGFVNAVAINIILGQLDNITGYDSDGANRIMKLFDTVLSVPQFSWPTVLVGMITIALILLLERTPLGALGMVVAVVAGSLIALVLPDDSVATIGDIAEVTRSLPMPVMPDLSLIGALIVPGISIALVGLVQGAAISGAIPNPDGKYPDASADFRGQGIANIASGLLRGMPVGGSMSATSLVRAAGARTALANLIAGVVMIITLLAFGPLIEYIAMPALAGLLILVGVRTLKIHQVMLVLRTGPTQAAVFAVTFVLTLLIPLQYAVLAGVGLSIVLHIARQSNRVRIVRWQFDDPGGHPLEVSPPAVVPHDEVVILSPYGSLFFASAQSFRAQLPTPTADSAGATVIIRLRGSEELGVTFLTMVRDYADELSARDATLMLVGVGERLQDQLDATGVGARIGGGNIIPVRPRVGDSLAEALAIVASRKNDGGR</sequence>
<protein>
    <submittedName>
        <fullName evidence="7">SulP family inorganic anion transporter</fullName>
    </submittedName>
</protein>
<keyword evidence="4 5" id="KW-0472">Membrane</keyword>
<organism evidence="7 8">
    <name type="scientific">Microbacterium bovistercoris</name>
    <dbReference type="NCBI Taxonomy" id="2293570"/>
    <lineage>
        <taxon>Bacteria</taxon>
        <taxon>Bacillati</taxon>
        <taxon>Actinomycetota</taxon>
        <taxon>Actinomycetes</taxon>
        <taxon>Micrococcales</taxon>
        <taxon>Microbacteriaceae</taxon>
        <taxon>Microbacterium</taxon>
    </lineage>
</organism>
<feature type="transmembrane region" description="Helical" evidence="5">
    <location>
        <begin position="218"/>
        <end position="237"/>
    </location>
</feature>
<dbReference type="InterPro" id="IPR002645">
    <property type="entry name" value="STAS_dom"/>
</dbReference>
<evidence type="ECO:0000256" key="5">
    <source>
        <dbReference type="SAM" id="Phobius"/>
    </source>
</evidence>
<dbReference type="Proteomes" id="UP000262172">
    <property type="component" value="Unassembled WGS sequence"/>
</dbReference>
<feature type="transmembrane region" description="Helical" evidence="5">
    <location>
        <begin position="319"/>
        <end position="337"/>
    </location>
</feature>
<dbReference type="InterPro" id="IPR001902">
    <property type="entry name" value="SLC26A/SulP_fam"/>
</dbReference>
<dbReference type="GO" id="GO:0016020">
    <property type="term" value="C:membrane"/>
    <property type="evidence" value="ECO:0007669"/>
    <property type="project" value="UniProtKB-SubCell"/>
</dbReference>
<accession>A0A371NTI7</accession>
<dbReference type="Gene3D" id="3.30.750.24">
    <property type="entry name" value="STAS domain"/>
    <property type="match status" value="1"/>
</dbReference>
<evidence type="ECO:0000259" key="6">
    <source>
        <dbReference type="PROSITE" id="PS50801"/>
    </source>
</evidence>
<proteinExistence type="predicted"/>
<dbReference type="OrthoDB" id="9771198at2"/>
<dbReference type="InterPro" id="IPR011547">
    <property type="entry name" value="SLC26A/SulP_dom"/>
</dbReference>
<feature type="transmembrane region" description="Helical" evidence="5">
    <location>
        <begin position="41"/>
        <end position="61"/>
    </location>
</feature>
<feature type="transmembrane region" description="Helical" evidence="5">
    <location>
        <begin position="150"/>
        <end position="168"/>
    </location>
</feature>
<dbReference type="Pfam" id="PF00916">
    <property type="entry name" value="Sulfate_transp"/>
    <property type="match status" value="1"/>
</dbReference>
<reference evidence="7 8" key="1">
    <citation type="submission" date="2018-08" db="EMBL/GenBank/DDBJ databases">
        <title>Isolation, diversity and antifungal activity of Actinobacteria from cow dung.</title>
        <authorList>
            <person name="Ling L."/>
        </authorList>
    </citation>
    <scope>NUCLEOTIDE SEQUENCE [LARGE SCALE GENOMIC DNA]</scope>
    <source>
        <strain evidence="7 8">NEAU-LLE</strain>
    </source>
</reference>
<name>A0A371NTI7_9MICO</name>
<dbReference type="PANTHER" id="PTHR11814">
    <property type="entry name" value="SULFATE TRANSPORTER"/>
    <property type="match status" value="1"/>
</dbReference>
<feature type="transmembrane region" description="Helical" evidence="5">
    <location>
        <begin position="15"/>
        <end position="34"/>
    </location>
</feature>
<feature type="transmembrane region" description="Helical" evidence="5">
    <location>
        <begin position="73"/>
        <end position="93"/>
    </location>
</feature>
<evidence type="ECO:0000256" key="2">
    <source>
        <dbReference type="ARBA" id="ARBA00022692"/>
    </source>
</evidence>
<dbReference type="SUPFAM" id="SSF52091">
    <property type="entry name" value="SpoIIaa-like"/>
    <property type="match status" value="1"/>
</dbReference>
<evidence type="ECO:0000256" key="1">
    <source>
        <dbReference type="ARBA" id="ARBA00004141"/>
    </source>
</evidence>
<feature type="transmembrane region" description="Helical" evidence="5">
    <location>
        <begin position="105"/>
        <end position="123"/>
    </location>
</feature>
<feature type="domain" description="STAS" evidence="6">
    <location>
        <begin position="409"/>
        <end position="525"/>
    </location>
</feature>
<dbReference type="EMBL" id="QUAB01000041">
    <property type="protein sequence ID" value="REJ05614.1"/>
    <property type="molecule type" value="Genomic_DNA"/>
</dbReference>
<feature type="transmembrane region" description="Helical" evidence="5">
    <location>
        <begin position="296"/>
        <end position="313"/>
    </location>
</feature>
<dbReference type="Pfam" id="PF01740">
    <property type="entry name" value="STAS"/>
    <property type="match status" value="1"/>
</dbReference>
<dbReference type="PROSITE" id="PS50801">
    <property type="entry name" value="STAS"/>
    <property type="match status" value="1"/>
</dbReference>
<dbReference type="CDD" id="cd07042">
    <property type="entry name" value="STAS_SulP_like_sulfate_transporter"/>
    <property type="match status" value="1"/>
</dbReference>
<dbReference type="InterPro" id="IPR036513">
    <property type="entry name" value="STAS_dom_sf"/>
</dbReference>
<dbReference type="GO" id="GO:0055085">
    <property type="term" value="P:transmembrane transport"/>
    <property type="evidence" value="ECO:0007669"/>
    <property type="project" value="InterPro"/>
</dbReference>
<evidence type="ECO:0000313" key="7">
    <source>
        <dbReference type="EMBL" id="REJ05614.1"/>
    </source>
</evidence>
<dbReference type="AlphaFoldDB" id="A0A371NTI7"/>
<comment type="subcellular location">
    <subcellularLocation>
        <location evidence="1">Membrane</location>
        <topology evidence="1">Multi-pass membrane protein</topology>
    </subcellularLocation>
</comment>
<feature type="transmembrane region" description="Helical" evidence="5">
    <location>
        <begin position="175"/>
        <end position="192"/>
    </location>
</feature>
<evidence type="ECO:0000313" key="8">
    <source>
        <dbReference type="Proteomes" id="UP000262172"/>
    </source>
</evidence>
<keyword evidence="2 5" id="KW-0812">Transmembrane</keyword>
<comment type="caution">
    <text evidence="7">The sequence shown here is derived from an EMBL/GenBank/DDBJ whole genome shotgun (WGS) entry which is preliminary data.</text>
</comment>
<keyword evidence="8" id="KW-1185">Reference proteome</keyword>
<evidence type="ECO:0000256" key="4">
    <source>
        <dbReference type="ARBA" id="ARBA00023136"/>
    </source>
</evidence>
<evidence type="ECO:0000256" key="3">
    <source>
        <dbReference type="ARBA" id="ARBA00022989"/>
    </source>
</evidence>
<keyword evidence="3 5" id="KW-1133">Transmembrane helix</keyword>